<dbReference type="EMBL" id="LGUF01000007">
    <property type="protein sequence ID" value="KON85946.1"/>
    <property type="molecule type" value="Genomic_DNA"/>
</dbReference>
<keyword evidence="1" id="KW-0472">Membrane</keyword>
<dbReference type="Proteomes" id="UP000037109">
    <property type="component" value="Unassembled WGS sequence"/>
</dbReference>
<dbReference type="PATRIC" id="fig|1459.3.peg.686"/>
<feature type="transmembrane region" description="Helical" evidence="1">
    <location>
        <begin position="175"/>
        <end position="195"/>
    </location>
</feature>
<gene>
    <name evidence="2" type="ORF">AF332_03380</name>
</gene>
<accession>A0A0M0G958</accession>
<dbReference type="RefSeq" id="WP_053433309.1">
    <property type="nucleotide sequence ID" value="NZ_LGUF01000007.1"/>
</dbReference>
<dbReference type="InterPro" id="IPR018710">
    <property type="entry name" value="DUF2232"/>
</dbReference>
<feature type="transmembrane region" description="Helical" evidence="1">
    <location>
        <begin position="216"/>
        <end position="232"/>
    </location>
</feature>
<dbReference type="PANTHER" id="PTHR41324">
    <property type="entry name" value="MEMBRANE PROTEIN-RELATED"/>
    <property type="match status" value="1"/>
</dbReference>
<dbReference type="PANTHER" id="PTHR41324:SF1">
    <property type="entry name" value="DUF2232 DOMAIN-CONTAINING PROTEIN"/>
    <property type="match status" value="1"/>
</dbReference>
<feature type="transmembrane region" description="Helical" evidence="1">
    <location>
        <begin position="238"/>
        <end position="265"/>
    </location>
</feature>
<feature type="transmembrane region" description="Helical" evidence="1">
    <location>
        <begin position="277"/>
        <end position="299"/>
    </location>
</feature>
<feature type="transmembrane region" description="Helical" evidence="1">
    <location>
        <begin position="52"/>
        <end position="68"/>
    </location>
</feature>
<organism evidence="2 3">
    <name type="scientific">Sporosarcina globispora</name>
    <name type="common">Bacillus globisporus</name>
    <dbReference type="NCBI Taxonomy" id="1459"/>
    <lineage>
        <taxon>Bacteria</taxon>
        <taxon>Bacillati</taxon>
        <taxon>Bacillota</taxon>
        <taxon>Bacilli</taxon>
        <taxon>Bacillales</taxon>
        <taxon>Caryophanaceae</taxon>
        <taxon>Sporosarcina</taxon>
    </lineage>
</organism>
<reference evidence="3" key="1">
    <citation type="submission" date="2015-07" db="EMBL/GenBank/DDBJ databases">
        <title>Fjat-10036 dsm4.</title>
        <authorList>
            <person name="Liu B."/>
            <person name="Wang J."/>
            <person name="Zhu Y."/>
            <person name="Liu G."/>
            <person name="Chen Q."/>
            <person name="Chen Z."/>
            <person name="Lan J."/>
            <person name="Che J."/>
            <person name="Ge C."/>
            <person name="Shi H."/>
            <person name="Pan Z."/>
            <person name="Liu X."/>
        </authorList>
    </citation>
    <scope>NUCLEOTIDE SEQUENCE [LARGE SCALE GENOMIC DNA]</scope>
    <source>
        <strain evidence="3">DSM 4</strain>
    </source>
</reference>
<evidence type="ECO:0000256" key="1">
    <source>
        <dbReference type="SAM" id="Phobius"/>
    </source>
</evidence>
<name>A0A0M0G958_SPOGL</name>
<dbReference type="AlphaFoldDB" id="A0A0M0G958"/>
<evidence type="ECO:0000313" key="2">
    <source>
        <dbReference type="EMBL" id="KON85946.1"/>
    </source>
</evidence>
<sequence length="312" mass="34628">MNNVHKLTEGAVLLAVFAVLLLISLYVPLLGTVSIFFLALPFIMFAAKNNRMSAIVFLTGGVLLSLIIGSFMALPLVLTFGLTGTVIGIFIRENKGRASSFIAGTLVFLTALLILYAAAVVLFDVNIIQEGIKMMKKSIQASEGMLEGFGQNVDKTVIDQFTAGLKMIETLTPSLFVMTSVICVFIIQLVSFPIAKRFGIQVENWKPFREMSLPKSILWYYLIAILASFLFNPSEGSYWFLALVNIAFMLQIFMVIQGLSLIFFFSHLKGWPKAVPVIAAVFTFLIPFLLYIVRILGIIDLGFDLRQRLGKK</sequence>
<dbReference type="STRING" id="1459.AF332_03380"/>
<keyword evidence="1" id="KW-1133">Transmembrane helix</keyword>
<feature type="transmembrane region" description="Helical" evidence="1">
    <location>
        <begin position="12"/>
        <end position="40"/>
    </location>
</feature>
<protein>
    <submittedName>
        <fullName evidence="2">Membrane protein</fullName>
    </submittedName>
</protein>
<keyword evidence="3" id="KW-1185">Reference proteome</keyword>
<dbReference type="OrthoDB" id="2987886at2"/>
<comment type="caution">
    <text evidence="2">The sequence shown here is derived from an EMBL/GenBank/DDBJ whole genome shotgun (WGS) entry which is preliminary data.</text>
</comment>
<evidence type="ECO:0000313" key="3">
    <source>
        <dbReference type="Proteomes" id="UP000037109"/>
    </source>
</evidence>
<keyword evidence="1" id="KW-0812">Transmembrane</keyword>
<dbReference type="Pfam" id="PF09991">
    <property type="entry name" value="DUF2232"/>
    <property type="match status" value="1"/>
</dbReference>
<proteinExistence type="predicted"/>
<feature type="transmembrane region" description="Helical" evidence="1">
    <location>
        <begin position="103"/>
        <end position="128"/>
    </location>
</feature>